<dbReference type="EMBL" id="AOFT01000008">
    <property type="protein sequence ID" value="EMR06255.1"/>
    <property type="molecule type" value="Genomic_DNA"/>
</dbReference>
<dbReference type="InterPro" id="IPR029052">
    <property type="entry name" value="Metallo-depent_PP-like"/>
</dbReference>
<proteinExistence type="predicted"/>
<comment type="caution">
    <text evidence="4">The sequence shown here is derived from an EMBL/GenBank/DDBJ whole genome shotgun (WGS) entry which is preliminary data.</text>
</comment>
<keyword evidence="2 4" id="KW-0378">Hydrolase</keyword>
<organism evidence="4 5">
    <name type="scientific">Bhargavaea cecembensis DSE10</name>
    <dbReference type="NCBI Taxonomy" id="1235279"/>
    <lineage>
        <taxon>Bacteria</taxon>
        <taxon>Bacillati</taxon>
        <taxon>Bacillota</taxon>
        <taxon>Bacilli</taxon>
        <taxon>Bacillales</taxon>
        <taxon>Caryophanaceae</taxon>
        <taxon>Bhargavaea</taxon>
    </lineage>
</organism>
<dbReference type="PATRIC" id="fig|1235279.3.peg.1902"/>
<keyword evidence="5" id="KW-1185">Reference proteome</keyword>
<dbReference type="SUPFAM" id="SSF56300">
    <property type="entry name" value="Metallo-dependent phosphatases"/>
    <property type="match status" value="1"/>
</dbReference>
<sequence length="279" mass="29877">MKKFLLFLLLIAAAAAYIVYDNGRLSVTDYTVSDNRIPESFDGLKIVQVSDVHDAEFGGGQADLIEAVRGENPDYIFLTGDFIDSNRYDLERSMAMVSAFTGMAEVFYVTGNHEVATNEVDEITSALSEAGVHVLRNQAMMVGSGNSSIAIAGIDDPLTGVGTEGEDAFTRHAIEQATAEVPQGMFTILLAHRPEQFGTYADMDIPLVFSGHAHGGQVRIPFVGGLNSPGQGWFPELTSGIHGQGGTQLVISRGLGNSQVPLRLLNTPEIVSVTLQSDN</sequence>
<gene>
    <name evidence="4" type="ORF">C772_01900</name>
</gene>
<protein>
    <submittedName>
        <fullName evidence="4">Putative metallophosphoesterase</fullName>
        <ecNumber evidence="4">3.1.-.-</ecNumber>
    </submittedName>
</protein>
<evidence type="ECO:0000313" key="5">
    <source>
        <dbReference type="Proteomes" id="UP000011919"/>
    </source>
</evidence>
<dbReference type="Gene3D" id="3.60.21.10">
    <property type="match status" value="1"/>
</dbReference>
<dbReference type="InterPro" id="IPR051158">
    <property type="entry name" value="Metallophosphoesterase_sf"/>
</dbReference>
<dbReference type="STRING" id="1235279.C772_01900"/>
<dbReference type="RefSeq" id="WP_008299475.1">
    <property type="nucleotide sequence ID" value="NZ_AOFT01000008.1"/>
</dbReference>
<feature type="domain" description="Calcineurin-like phosphoesterase" evidence="3">
    <location>
        <begin position="44"/>
        <end position="214"/>
    </location>
</feature>
<dbReference type="GO" id="GO:0008758">
    <property type="term" value="F:UDP-2,3-diacylglucosamine hydrolase activity"/>
    <property type="evidence" value="ECO:0007669"/>
    <property type="project" value="TreeGrafter"/>
</dbReference>
<dbReference type="GO" id="GO:0009245">
    <property type="term" value="P:lipid A biosynthetic process"/>
    <property type="evidence" value="ECO:0007669"/>
    <property type="project" value="TreeGrafter"/>
</dbReference>
<dbReference type="InterPro" id="IPR004843">
    <property type="entry name" value="Calcineurin-like_PHP"/>
</dbReference>
<keyword evidence="1" id="KW-0479">Metal-binding</keyword>
<dbReference type="EC" id="3.1.-.-" evidence="4"/>
<evidence type="ECO:0000259" key="3">
    <source>
        <dbReference type="Pfam" id="PF00149"/>
    </source>
</evidence>
<dbReference type="GO" id="GO:0016020">
    <property type="term" value="C:membrane"/>
    <property type="evidence" value="ECO:0007669"/>
    <property type="project" value="GOC"/>
</dbReference>
<dbReference type="OrthoDB" id="9780884at2"/>
<evidence type="ECO:0000256" key="1">
    <source>
        <dbReference type="ARBA" id="ARBA00022723"/>
    </source>
</evidence>
<dbReference type="Proteomes" id="UP000011919">
    <property type="component" value="Unassembled WGS sequence"/>
</dbReference>
<evidence type="ECO:0000256" key="2">
    <source>
        <dbReference type="ARBA" id="ARBA00022801"/>
    </source>
</evidence>
<reference evidence="4 5" key="1">
    <citation type="journal article" date="2013" name="Genome Announc.">
        <title>Draft Genome Sequence of Bhargavaea cecembensis Strain DSE10T, Isolated from a Deep-Sea Sediment Sample Collected at a Depth of 5,904 m from the Chagos-Laccadive Ridge System in the Indian Ocean.</title>
        <authorList>
            <person name="Shivaji S."/>
            <person name="Ara S."/>
            <person name="Begum Z."/>
            <person name="Ruth M."/>
            <person name="Singh A."/>
            <person name="Kumar Pinnaka A."/>
        </authorList>
    </citation>
    <scope>NUCLEOTIDE SEQUENCE [LARGE SCALE GENOMIC DNA]</scope>
    <source>
        <strain evidence="4 5">DSE10</strain>
    </source>
</reference>
<dbReference type="CDD" id="cd07385">
    <property type="entry name" value="MPP_YkuE_C"/>
    <property type="match status" value="1"/>
</dbReference>
<dbReference type="GO" id="GO:0046872">
    <property type="term" value="F:metal ion binding"/>
    <property type="evidence" value="ECO:0007669"/>
    <property type="project" value="UniProtKB-KW"/>
</dbReference>
<dbReference type="Pfam" id="PF00149">
    <property type="entry name" value="Metallophos"/>
    <property type="match status" value="1"/>
</dbReference>
<dbReference type="PANTHER" id="PTHR31302">
    <property type="entry name" value="TRANSMEMBRANE PROTEIN WITH METALLOPHOSPHOESTERASE DOMAIN-RELATED"/>
    <property type="match status" value="1"/>
</dbReference>
<name>M7NX90_9BACL</name>
<accession>M7NX90</accession>
<dbReference type="AlphaFoldDB" id="M7NX90"/>
<dbReference type="eggNOG" id="COG1408">
    <property type="taxonomic scope" value="Bacteria"/>
</dbReference>
<evidence type="ECO:0000313" key="4">
    <source>
        <dbReference type="EMBL" id="EMR06255.1"/>
    </source>
</evidence>
<dbReference type="PANTHER" id="PTHR31302:SF31">
    <property type="entry name" value="PHOSPHODIESTERASE YAEI"/>
    <property type="match status" value="1"/>
</dbReference>